<keyword evidence="1" id="KW-0805">Transcription regulation</keyword>
<dbReference type="InterPro" id="IPR017884">
    <property type="entry name" value="SANT_dom"/>
</dbReference>
<feature type="domain" description="SANT" evidence="7">
    <location>
        <begin position="15"/>
        <end position="66"/>
    </location>
</feature>
<keyword evidence="2" id="KW-0238">DNA-binding</keyword>
<reference evidence="9" key="1">
    <citation type="submission" date="2023-07" db="EMBL/GenBank/DDBJ databases">
        <authorList>
            <consortium name="AG Swart"/>
            <person name="Singh M."/>
            <person name="Singh A."/>
            <person name="Seah K."/>
            <person name="Emmerich C."/>
        </authorList>
    </citation>
    <scope>NUCLEOTIDE SEQUENCE</scope>
    <source>
        <strain evidence="9">DP1</strain>
    </source>
</reference>
<dbReference type="InterPro" id="IPR017930">
    <property type="entry name" value="Myb_dom"/>
</dbReference>
<proteinExistence type="predicted"/>
<dbReference type="CDD" id="cd00167">
    <property type="entry name" value="SANT"/>
    <property type="match status" value="1"/>
</dbReference>
<dbReference type="EMBL" id="CAMPGE010001984">
    <property type="protein sequence ID" value="CAI2360787.1"/>
    <property type="molecule type" value="Genomic_DNA"/>
</dbReference>
<evidence type="ECO:0000256" key="3">
    <source>
        <dbReference type="ARBA" id="ARBA00023163"/>
    </source>
</evidence>
<evidence type="ECO:0000256" key="5">
    <source>
        <dbReference type="SAM" id="MobiDB-lite"/>
    </source>
</evidence>
<dbReference type="GO" id="GO:0003677">
    <property type="term" value="F:DNA binding"/>
    <property type="evidence" value="ECO:0007669"/>
    <property type="project" value="UniProtKB-KW"/>
</dbReference>
<protein>
    <submittedName>
        <fullName evidence="9">Uncharacterized protein</fullName>
    </submittedName>
</protein>
<keyword evidence="10" id="KW-1185">Reference proteome</keyword>
<feature type="compositionally biased region" description="Low complexity" evidence="5">
    <location>
        <begin position="310"/>
        <end position="332"/>
    </location>
</feature>
<dbReference type="Pfam" id="PF00249">
    <property type="entry name" value="Myb_DNA-binding"/>
    <property type="match status" value="1"/>
</dbReference>
<organism evidence="9 10">
    <name type="scientific">Euplotes crassus</name>
    <dbReference type="NCBI Taxonomy" id="5936"/>
    <lineage>
        <taxon>Eukaryota</taxon>
        <taxon>Sar</taxon>
        <taxon>Alveolata</taxon>
        <taxon>Ciliophora</taxon>
        <taxon>Intramacronucleata</taxon>
        <taxon>Spirotrichea</taxon>
        <taxon>Hypotrichia</taxon>
        <taxon>Euplotida</taxon>
        <taxon>Euplotidae</taxon>
        <taxon>Moneuplotes</taxon>
    </lineage>
</organism>
<dbReference type="PROSITE" id="PS51294">
    <property type="entry name" value="HTH_MYB"/>
    <property type="match status" value="1"/>
</dbReference>
<name>A0AAD1U5C5_EUPCR</name>
<dbReference type="Proteomes" id="UP001295684">
    <property type="component" value="Unassembled WGS sequence"/>
</dbReference>
<dbReference type="PROSITE" id="PS51293">
    <property type="entry name" value="SANT"/>
    <property type="match status" value="1"/>
</dbReference>
<evidence type="ECO:0000313" key="9">
    <source>
        <dbReference type="EMBL" id="CAI2360787.1"/>
    </source>
</evidence>
<keyword evidence="3" id="KW-0804">Transcription</keyword>
<feature type="region of interest" description="Disordered" evidence="5">
    <location>
        <begin position="310"/>
        <end position="335"/>
    </location>
</feature>
<sequence length="358" mass="40908">MEEQKTNKVKNKIQIASGRWSSQEHQLFIECLQKYGKDWSRLEKCVPTRTKIQIRSHAQNFFENIKREFNISNPMNFIMNQPQDIRSKNQNEHRRLVSNSQRMPNNHSNNPYPDRTQERLDISERHKRKRRSEESYNRSSEQRLQSSSKYFKDQKGEHINASTAVNSAYVCLNRGDVIIKANEIETIIPCDIENSTLPSGKSVPHIFPNQQVNITILPLSKSTVPMAYDVKSKGFTCANQTPQAPKPVPNFGSHLTPFQQGLLQTFNKLFCLKDYNINCSGPPNHPSSPSINISPAQNYVLNSISQSLSSDRISESSNSSNNSQNSQPINPNKTNLDYFKVNKISHKNSNSDEVSKKL</sequence>
<evidence type="ECO:0000259" key="7">
    <source>
        <dbReference type="PROSITE" id="PS51293"/>
    </source>
</evidence>
<accession>A0AAD1U5C5</accession>
<evidence type="ECO:0000256" key="1">
    <source>
        <dbReference type="ARBA" id="ARBA00023015"/>
    </source>
</evidence>
<dbReference type="AlphaFoldDB" id="A0AAD1U5C5"/>
<dbReference type="PANTHER" id="PTHR12802">
    <property type="entry name" value="SWI/SNF COMPLEX-RELATED"/>
    <property type="match status" value="1"/>
</dbReference>
<feature type="compositionally biased region" description="Polar residues" evidence="5">
    <location>
        <begin position="97"/>
        <end position="111"/>
    </location>
</feature>
<keyword evidence="4" id="KW-0539">Nucleus</keyword>
<dbReference type="NCBIfam" id="TIGR01557">
    <property type="entry name" value="myb_SHAQKYF"/>
    <property type="match status" value="1"/>
</dbReference>
<dbReference type="InterPro" id="IPR006447">
    <property type="entry name" value="Myb_dom_plants"/>
</dbReference>
<dbReference type="InterPro" id="IPR001005">
    <property type="entry name" value="SANT/Myb"/>
</dbReference>
<dbReference type="PROSITE" id="PS50090">
    <property type="entry name" value="MYB_LIKE"/>
    <property type="match status" value="1"/>
</dbReference>
<dbReference type="SUPFAM" id="SSF46689">
    <property type="entry name" value="Homeodomain-like"/>
    <property type="match status" value="1"/>
</dbReference>
<dbReference type="Gene3D" id="1.10.10.60">
    <property type="entry name" value="Homeodomain-like"/>
    <property type="match status" value="1"/>
</dbReference>
<evidence type="ECO:0000256" key="4">
    <source>
        <dbReference type="ARBA" id="ARBA00023242"/>
    </source>
</evidence>
<evidence type="ECO:0000259" key="6">
    <source>
        <dbReference type="PROSITE" id="PS50090"/>
    </source>
</evidence>
<comment type="caution">
    <text evidence="9">The sequence shown here is derived from an EMBL/GenBank/DDBJ whole genome shotgun (WGS) entry which is preliminary data.</text>
</comment>
<evidence type="ECO:0000259" key="8">
    <source>
        <dbReference type="PROSITE" id="PS51294"/>
    </source>
</evidence>
<feature type="compositionally biased region" description="Basic and acidic residues" evidence="5">
    <location>
        <begin position="115"/>
        <end position="124"/>
    </location>
</feature>
<evidence type="ECO:0000313" key="10">
    <source>
        <dbReference type="Proteomes" id="UP001295684"/>
    </source>
</evidence>
<evidence type="ECO:0000256" key="2">
    <source>
        <dbReference type="ARBA" id="ARBA00023125"/>
    </source>
</evidence>
<gene>
    <name evidence="9" type="ORF">ECRASSUSDP1_LOCUS2092</name>
</gene>
<feature type="region of interest" description="Disordered" evidence="5">
    <location>
        <begin position="90"/>
        <end position="149"/>
    </location>
</feature>
<dbReference type="InterPro" id="IPR009057">
    <property type="entry name" value="Homeodomain-like_sf"/>
</dbReference>
<feature type="domain" description="HTH myb-type" evidence="8">
    <location>
        <begin position="12"/>
        <end position="66"/>
    </location>
</feature>
<dbReference type="SMART" id="SM00717">
    <property type="entry name" value="SANT"/>
    <property type="match status" value="1"/>
</dbReference>
<feature type="domain" description="Myb-like" evidence="6">
    <location>
        <begin position="12"/>
        <end position="62"/>
    </location>
</feature>